<organism evidence="2 3">
    <name type="scientific">Draconibacterium sediminis</name>
    <dbReference type="NCBI Taxonomy" id="1544798"/>
    <lineage>
        <taxon>Bacteria</taxon>
        <taxon>Pseudomonadati</taxon>
        <taxon>Bacteroidota</taxon>
        <taxon>Bacteroidia</taxon>
        <taxon>Marinilabiliales</taxon>
        <taxon>Prolixibacteraceae</taxon>
        <taxon>Draconibacterium</taxon>
    </lineage>
</organism>
<evidence type="ECO:0000313" key="3">
    <source>
        <dbReference type="Proteomes" id="UP000032544"/>
    </source>
</evidence>
<keyword evidence="3" id="KW-1185">Reference proteome</keyword>
<dbReference type="Pfam" id="PF01841">
    <property type="entry name" value="Transglut_core"/>
    <property type="match status" value="1"/>
</dbReference>
<dbReference type="EMBL" id="JRHC01000008">
    <property type="protein sequence ID" value="KJF41859.1"/>
    <property type="molecule type" value="Genomic_DNA"/>
</dbReference>
<dbReference type="InterPro" id="IPR038765">
    <property type="entry name" value="Papain-like_cys_pep_sf"/>
</dbReference>
<evidence type="ECO:0000313" key="2">
    <source>
        <dbReference type="EMBL" id="KJF41859.1"/>
    </source>
</evidence>
<accession>A0A0D8J534</accession>
<dbReference type="Proteomes" id="UP000032544">
    <property type="component" value="Unassembled WGS sequence"/>
</dbReference>
<name>A0A0D8J534_9BACT</name>
<dbReference type="InterPro" id="IPR002931">
    <property type="entry name" value="Transglutaminase-like"/>
</dbReference>
<feature type="domain" description="Transglutaminase-like" evidence="1">
    <location>
        <begin position="400"/>
        <end position="464"/>
    </location>
</feature>
<gene>
    <name evidence="2" type="ORF">LH29_23275</name>
</gene>
<proteinExistence type="predicted"/>
<dbReference type="PANTHER" id="PTHR33490">
    <property type="entry name" value="BLR5614 PROTEIN-RELATED"/>
    <property type="match status" value="1"/>
</dbReference>
<comment type="caution">
    <text evidence="2">The sequence shown here is derived from an EMBL/GenBank/DDBJ whole genome shotgun (WGS) entry which is preliminary data.</text>
</comment>
<dbReference type="PANTHER" id="PTHR33490:SF3">
    <property type="entry name" value="CONSERVED INTEGRAL MEMBRANE PROTEIN"/>
    <property type="match status" value="1"/>
</dbReference>
<dbReference type="SMART" id="SM00460">
    <property type="entry name" value="TGc"/>
    <property type="match status" value="1"/>
</dbReference>
<dbReference type="STRING" id="1544798.LH29_23275"/>
<dbReference type="Gene3D" id="3.10.620.30">
    <property type="match status" value="1"/>
</dbReference>
<dbReference type="SUPFAM" id="SSF54001">
    <property type="entry name" value="Cysteine proteinases"/>
    <property type="match status" value="1"/>
</dbReference>
<dbReference type="AlphaFoldDB" id="A0A0D8J534"/>
<evidence type="ECO:0000259" key="1">
    <source>
        <dbReference type="SMART" id="SM00460"/>
    </source>
</evidence>
<reference evidence="2 3" key="1">
    <citation type="submission" date="2014-09" db="EMBL/GenBank/DDBJ databases">
        <title>Draft Genome Sequence of Draconibacterium sp. JN14CK-3.</title>
        <authorList>
            <person name="Dong C."/>
            <person name="Lai Q."/>
            <person name="Shao Z."/>
        </authorList>
    </citation>
    <scope>NUCLEOTIDE SEQUENCE [LARGE SCALE GENOMIC DNA]</scope>
    <source>
        <strain evidence="2 3">JN14CK-3</strain>
    </source>
</reference>
<sequence length="685" mass="76882">MNVLFINQKFTAMKTIKTISWLLLSTFLWVAAAGQTLNDLPRKMTYAVEISGVLCGYSESTITTIEKDGQKLLSVNTEALVKQRALGGDVELTITESALISPETELPVLVEQRFKTNAEVYSCASFNNRVAYFTSVEGGEPRAIQLPDDVILENTLSYPHLMTDFIQGEAKEKEYKVFDVQNGEIIIKTYTRIGEEQLELKGATYNTTVLAEFNHQAGTSTKLWLNNENSHALKISTSNRLIYLADESLKKSIQVVDVDNLLFARVGKVIANVHAISSMRIEATIQSEGEIITAESLNFAGQKFEGTVSNNLIEGVFEVDRQHYTGENAPPFPPQFSDEKLGKYLEPERLMESDHPVLIKEAKRITQDSKDAWEATVKLSTWVGENIIGAIPGGTSAINTYNTREGECGSHSRLLAAFCRAVGIPARLSIGCMYISYAGGCFYQHAWTEVYMGDAGWVAVDATAHEFDFVDAGHIRLGEKTTFNPKAMKILDYQMENETADNSVPDEYKKYLGNYLFEERNSMFKILYQDGYLAVDIPNSQVLALNPPDENGVFYPIVTRQLNFSFGTDIYGNIATMKLQQVIPLGKKFEQNSIPSEMPEEMWPLIGNYWFAQAQADFKVIYEDGVLSLMNPLANETVRLPEHTATGLWKDETGNNEVEFERNDANEVVRMLLYVNFYLKKQIEL</sequence>
<protein>
    <recommendedName>
        <fullName evidence="1">Transglutaminase-like domain-containing protein</fullName>
    </recommendedName>
</protein>